<organism evidence="2 3">
    <name type="scientific">Pseudomonas mandelii PD30</name>
    <dbReference type="NCBI Taxonomy" id="1419583"/>
    <lineage>
        <taxon>Bacteria</taxon>
        <taxon>Pseudomonadati</taxon>
        <taxon>Pseudomonadota</taxon>
        <taxon>Gammaproteobacteria</taxon>
        <taxon>Pseudomonadales</taxon>
        <taxon>Pseudomonadaceae</taxon>
        <taxon>Pseudomonas</taxon>
    </lineage>
</organism>
<reference evidence="2 3" key="1">
    <citation type="submission" date="2013-12" db="EMBL/GenBank/DDBJ databases">
        <authorList>
            <person name="Formusa P.A."/>
            <person name="Habash M."/>
            <person name="Lee H."/>
            <person name="Trevors J.T."/>
        </authorList>
    </citation>
    <scope>NUCLEOTIDE SEQUENCE [LARGE SCALE GENOMIC DNA]</scope>
    <source>
        <strain evidence="2 3">PD30</strain>
    </source>
</reference>
<protein>
    <submittedName>
        <fullName evidence="2">Pyocin R2, holin</fullName>
    </submittedName>
</protein>
<dbReference type="RefSeq" id="WP_033061569.1">
    <property type="nucleotide sequence ID" value="NZ_AZQQ01000108.1"/>
</dbReference>
<evidence type="ECO:0000313" key="2">
    <source>
        <dbReference type="EMBL" id="KDD65563.1"/>
    </source>
</evidence>
<accession>A0A059KU03</accession>
<keyword evidence="1" id="KW-0812">Transmembrane</keyword>
<proteinExistence type="predicted"/>
<evidence type="ECO:0000256" key="1">
    <source>
        <dbReference type="SAM" id="Phobius"/>
    </source>
</evidence>
<dbReference type="EMBL" id="AZQQ01000108">
    <property type="protein sequence ID" value="KDD65563.1"/>
    <property type="molecule type" value="Genomic_DNA"/>
</dbReference>
<keyword evidence="1" id="KW-0472">Membrane</keyword>
<feature type="transmembrane region" description="Helical" evidence="1">
    <location>
        <begin position="12"/>
        <end position="33"/>
    </location>
</feature>
<dbReference type="Pfam" id="PF16085">
    <property type="entry name" value="Phage_holin_3_5"/>
    <property type="match status" value="1"/>
</dbReference>
<dbReference type="InterPro" id="IPR032128">
    <property type="entry name" value="Pyocin_R2_holin"/>
</dbReference>
<keyword evidence="1" id="KW-1133">Transmembrane helix</keyword>
<comment type="caution">
    <text evidence="2">The sequence shown here is derived from an EMBL/GenBank/DDBJ whole genome shotgun (WGS) entry which is preliminary data.</text>
</comment>
<sequence length="114" mass="11966">MSTEHQALADVPLWLLILLSMAGLSGEMLRASGSDLGLRQILQRVALRFLASGLLGMATLLLAMALWNNLYLAAGLGIVIAVIGADVAGGLYTQFLARKAGVSSPSTTNNVRDQ</sequence>
<feature type="transmembrane region" description="Helical" evidence="1">
    <location>
        <begin position="70"/>
        <end position="92"/>
    </location>
</feature>
<dbReference type="AlphaFoldDB" id="A0A059KU03"/>
<gene>
    <name evidence="2" type="ORF">V466_27995</name>
</gene>
<evidence type="ECO:0000313" key="3">
    <source>
        <dbReference type="Proteomes" id="UP000026739"/>
    </source>
</evidence>
<feature type="transmembrane region" description="Helical" evidence="1">
    <location>
        <begin position="45"/>
        <end position="64"/>
    </location>
</feature>
<name>A0A059KU03_9PSED</name>
<dbReference type="Proteomes" id="UP000026739">
    <property type="component" value="Unassembled WGS sequence"/>
</dbReference>